<dbReference type="Proteomes" id="UP000095280">
    <property type="component" value="Unplaced"/>
</dbReference>
<dbReference type="InterPro" id="IPR007274">
    <property type="entry name" value="Cop_transporter"/>
</dbReference>
<dbReference type="Pfam" id="PF04145">
    <property type="entry name" value="Ctr"/>
    <property type="match status" value="1"/>
</dbReference>
<evidence type="ECO:0000256" key="5">
    <source>
        <dbReference type="SAM" id="MobiDB-lite"/>
    </source>
</evidence>
<evidence type="ECO:0000313" key="7">
    <source>
        <dbReference type="WBParaSite" id="maker-uti_cns_0003485-snap-gene-0.4-mRNA-1"/>
    </source>
</evidence>
<accession>A0A1I8GWW8</accession>
<comment type="subcellular location">
    <subcellularLocation>
        <location evidence="4">Membrane</location>
        <topology evidence="4">Multi-pass membrane protein</topology>
    </subcellularLocation>
</comment>
<dbReference type="PANTHER" id="PTHR12483:SF115">
    <property type="entry name" value="COPPER TRANSPORT PROTEIN"/>
    <property type="match status" value="1"/>
</dbReference>
<dbReference type="GO" id="GO:0005375">
    <property type="term" value="F:copper ion transmembrane transporter activity"/>
    <property type="evidence" value="ECO:0007669"/>
    <property type="project" value="UniProtKB-UniRule"/>
</dbReference>
<sequence length="187" mass="20213">MSHDHAKMMMGGGADSDTAMPGMSMPSKNGSFGGHMMMMYFHTMLSDYVLFKPFLVTIAGGMVGACLVIFVLAALYEGLKVLREHLLIANAVGRRAGQNGAGASFVPDGTQPETYVPKGRDLAMLSGAHALQTGLHALQISLSYALMLVFMTYSVWLCLAVILGSTLGYFLFGWLRRTTIDISEHCH</sequence>
<feature type="transmembrane region" description="Helical" evidence="4">
    <location>
        <begin position="54"/>
        <end position="76"/>
    </location>
</feature>
<dbReference type="GO" id="GO:0016020">
    <property type="term" value="C:membrane"/>
    <property type="evidence" value="ECO:0007669"/>
    <property type="project" value="UniProtKB-SubCell"/>
</dbReference>
<protein>
    <recommendedName>
        <fullName evidence="4">Copper transport protein</fullName>
    </recommendedName>
</protein>
<comment type="similarity">
    <text evidence="4">Belongs to the copper transporter (Ctr) (TC 1.A.56) family. SLC31A subfamily.</text>
</comment>
<dbReference type="WBParaSite" id="maker-uti_cns_0003485-snap-gene-0.4-mRNA-1">
    <property type="protein sequence ID" value="maker-uti_cns_0003485-snap-gene-0.4-mRNA-1"/>
    <property type="gene ID" value="maker-uti_cns_0003485-snap-gene-0.4"/>
</dbReference>
<feature type="region of interest" description="Disordered" evidence="5">
    <location>
        <begin position="1"/>
        <end position="22"/>
    </location>
</feature>
<evidence type="ECO:0000256" key="2">
    <source>
        <dbReference type="ARBA" id="ARBA00022989"/>
    </source>
</evidence>
<keyword evidence="4" id="KW-0406">Ion transport</keyword>
<keyword evidence="4" id="KW-0186">Copper</keyword>
<evidence type="ECO:0000256" key="1">
    <source>
        <dbReference type="ARBA" id="ARBA00022692"/>
    </source>
</evidence>
<evidence type="ECO:0000313" key="6">
    <source>
        <dbReference type="Proteomes" id="UP000095280"/>
    </source>
</evidence>
<feature type="transmembrane region" description="Helical" evidence="4">
    <location>
        <begin position="144"/>
        <end position="172"/>
    </location>
</feature>
<dbReference type="PANTHER" id="PTHR12483">
    <property type="entry name" value="SOLUTE CARRIER FAMILY 31 COPPER TRANSPORTERS"/>
    <property type="match status" value="1"/>
</dbReference>
<organism evidence="6 7">
    <name type="scientific">Macrostomum lignano</name>
    <dbReference type="NCBI Taxonomy" id="282301"/>
    <lineage>
        <taxon>Eukaryota</taxon>
        <taxon>Metazoa</taxon>
        <taxon>Spiralia</taxon>
        <taxon>Lophotrochozoa</taxon>
        <taxon>Platyhelminthes</taxon>
        <taxon>Rhabditophora</taxon>
        <taxon>Macrostomorpha</taxon>
        <taxon>Macrostomida</taxon>
        <taxon>Macrostomidae</taxon>
        <taxon>Macrostomum</taxon>
    </lineage>
</organism>
<dbReference type="AlphaFoldDB" id="A0A1I8GWW8"/>
<evidence type="ECO:0000256" key="3">
    <source>
        <dbReference type="ARBA" id="ARBA00023136"/>
    </source>
</evidence>
<keyword evidence="2 4" id="KW-1133">Transmembrane helix</keyword>
<keyword evidence="3 4" id="KW-0472">Membrane</keyword>
<keyword evidence="6" id="KW-1185">Reference proteome</keyword>
<keyword evidence="4" id="KW-0187">Copper transport</keyword>
<keyword evidence="1 4" id="KW-0812">Transmembrane</keyword>
<evidence type="ECO:0000256" key="4">
    <source>
        <dbReference type="RuleBase" id="RU367022"/>
    </source>
</evidence>
<reference evidence="7" key="1">
    <citation type="submission" date="2016-11" db="UniProtKB">
        <authorList>
            <consortium name="WormBaseParasite"/>
        </authorList>
    </citation>
    <scope>IDENTIFICATION</scope>
</reference>
<name>A0A1I8GWW8_9PLAT</name>
<proteinExistence type="inferred from homology"/>
<keyword evidence="4" id="KW-0813">Transport</keyword>